<evidence type="ECO:0000256" key="3">
    <source>
        <dbReference type="ARBA" id="ARBA00022729"/>
    </source>
</evidence>
<evidence type="ECO:0000256" key="4">
    <source>
        <dbReference type="ARBA" id="ARBA00023026"/>
    </source>
</evidence>
<dbReference type="EMBL" id="JADGIK010000015">
    <property type="protein sequence ID" value="MBF0598354.1"/>
    <property type="molecule type" value="Genomic_DNA"/>
</dbReference>
<keyword evidence="6" id="KW-0812">Transmembrane</keyword>
<dbReference type="NCBIfam" id="TIGR03696">
    <property type="entry name" value="Rhs_assc_core"/>
    <property type="match status" value="1"/>
</dbReference>
<evidence type="ECO:0000313" key="9">
    <source>
        <dbReference type="Proteomes" id="UP000608754"/>
    </source>
</evidence>
<keyword evidence="6" id="KW-1133">Transmembrane helix</keyword>
<feature type="compositionally biased region" description="Basic and acidic residues" evidence="5">
    <location>
        <begin position="2024"/>
        <end position="2033"/>
    </location>
</feature>
<dbReference type="Pfam" id="PF03534">
    <property type="entry name" value="SpvB"/>
    <property type="match status" value="1"/>
</dbReference>
<dbReference type="PANTHER" id="PTHR32305">
    <property type="match status" value="1"/>
</dbReference>
<comment type="subcellular location">
    <subcellularLocation>
        <location evidence="1">Secreted</location>
    </subcellularLocation>
</comment>
<keyword evidence="6" id="KW-0472">Membrane</keyword>
<keyword evidence="4" id="KW-0843">Virulence</keyword>
<proteinExistence type="predicted"/>
<dbReference type="NCBIfam" id="TIGR01643">
    <property type="entry name" value="YD_repeat_2x"/>
    <property type="match status" value="1"/>
</dbReference>
<dbReference type="SUPFAM" id="SSF69318">
    <property type="entry name" value="Integrin alpha N-terminal domain"/>
    <property type="match status" value="1"/>
</dbReference>
<name>A0A8J7K510_9FLAO</name>
<keyword evidence="9" id="KW-1185">Reference proteome</keyword>
<dbReference type="InterPro" id="IPR028994">
    <property type="entry name" value="Integrin_alpha_N"/>
</dbReference>
<keyword evidence="3 7" id="KW-0732">Signal</keyword>
<dbReference type="Pfam" id="PF13517">
    <property type="entry name" value="FG-GAP_3"/>
    <property type="match status" value="1"/>
</dbReference>
<evidence type="ECO:0000256" key="6">
    <source>
        <dbReference type="SAM" id="Phobius"/>
    </source>
</evidence>
<gene>
    <name evidence="8" type="ORF">IM532_13030</name>
</gene>
<feature type="signal peptide" evidence="7">
    <location>
        <begin position="1"/>
        <end position="23"/>
    </location>
</feature>
<keyword evidence="2" id="KW-0964">Secreted</keyword>
<evidence type="ECO:0000256" key="7">
    <source>
        <dbReference type="SAM" id="SignalP"/>
    </source>
</evidence>
<evidence type="ECO:0000313" key="8">
    <source>
        <dbReference type="EMBL" id="MBF0598354.1"/>
    </source>
</evidence>
<feature type="transmembrane region" description="Helical" evidence="6">
    <location>
        <begin position="1832"/>
        <end position="1860"/>
    </location>
</feature>
<feature type="chain" id="PRO_5035283298" evidence="7">
    <location>
        <begin position="24"/>
        <end position="2153"/>
    </location>
</feature>
<protein>
    <submittedName>
        <fullName evidence="8">VCBS repeat-containing protein</fullName>
    </submittedName>
</protein>
<feature type="region of interest" description="Disordered" evidence="5">
    <location>
        <begin position="2008"/>
        <end position="2048"/>
    </location>
</feature>
<evidence type="ECO:0000256" key="2">
    <source>
        <dbReference type="ARBA" id="ARBA00022525"/>
    </source>
</evidence>
<dbReference type="GO" id="GO:0005576">
    <property type="term" value="C:extracellular region"/>
    <property type="evidence" value="ECO:0007669"/>
    <property type="project" value="UniProtKB-SubCell"/>
</dbReference>
<accession>A0A8J7K510</accession>
<dbReference type="Proteomes" id="UP000608754">
    <property type="component" value="Unassembled WGS sequence"/>
</dbReference>
<dbReference type="InterPro" id="IPR006530">
    <property type="entry name" value="YD"/>
</dbReference>
<evidence type="ECO:0000256" key="1">
    <source>
        <dbReference type="ARBA" id="ARBA00004613"/>
    </source>
</evidence>
<dbReference type="InterPro" id="IPR022385">
    <property type="entry name" value="Rhs_assc_core"/>
</dbReference>
<dbReference type="RefSeq" id="WP_194183939.1">
    <property type="nucleotide sequence ID" value="NZ_JADGIK010000015.1"/>
</dbReference>
<dbReference type="GO" id="GO:0005737">
    <property type="term" value="C:cytoplasm"/>
    <property type="evidence" value="ECO:0007669"/>
    <property type="project" value="InterPro"/>
</dbReference>
<dbReference type="InterPro" id="IPR003284">
    <property type="entry name" value="Sal_SpvB"/>
</dbReference>
<sequence>MKKIFYFFLLVGLSICTSSITNAQTINFQDTKGETMVDASGSATYKLPIALPPGIKNVAPQLSITYSSSSNNGIAGYGWNLTGISSINRTATRLDLDGYIDAVDFDSNDQFLLDGQRLINLGNNIFGTENFSNMKIIANGSPENPDSFTINFPDGSIAYYGNNTDAKGISEYQITKWVDSNGNYVKYEYIKDGNVIYPSKIIWSGNDNKATGYQNSIDFFYDPRIRPESGYLYGNKLTTNKILSRITVTTGNSIFKTYQFSHIKNELNYQFVERIQELNGANEAANPVIFKYNFSSTGFSDNFDYYKSNGSFYLDKVEHSGDFDGNGQIDFIVKESGYKMFLNKIDNNDNWISIPVGASIPPINTLFDNKLLQRQSLVYKTNNTDYGSYSNHSLPTNHQLYLKPQVLNTSTNQLSDNYTRTISYPYLNYIINSDGCMNRPLDQIEMYTGTPTTRFITGDFNGDGISDYILLGQYSVENIYVDLDWNNGGALRPEPGCNPHYSKHSISPYYIDMNPLLLDSEASFRVNGSAMLYEDEQFILDFNGDGKDDIININDYGYYNVYTFKNSQEIEKLASGHIPEYNKKDDPKKQLVWGDYNGDGKTDFLVPVANKSSDWMMYVAKGNEFEKISYTNFHPYEPEWGPGAPFDRRVKIRSYRAVDLNNDGKSDLLENEYESYCVTVAVGDCDRNARGHFRFRANMGVDSNGKVVFGAEEYKQIYSQYGYNDAIHLLTGNFNNSNNIIFIQGDQIWKGNFKKDISQDKLITSIKEAGESIETNIQYANLKPNSSNNGLGSVAGVYFSTNSESFPFTEIKQLPDVKVVSRLSVTINNKQKYREFKYSDLTSHSKGLGILGFKLFAQTGWIVDGINEYTPIWQVASFDPKKRNVNISNWSFSGNTNLNLITNPIDNNLISKNISTYSYNILTSQNSNSPSRFALLLTKDETYDFVLGTKKTTDNFYDNYKNISNQTITVTGNGSSFIESITNTYSHNTTGTGNNFFIGRLIKEVSKVDAYGGSYTTQKEYTYTNNNISKTKATVQNDGEQIIDYTYDTFGNVIKIIDYGKKINSIIENPSGGIGISYPPREINNTYDANGRFVIKKKDTEGYETLIEYNLLGQVTKETDKFGATTSTEYDKWGKLLKVTLSNSSTAPIITQYQYFRDTTGWNIVSFSDQTRAYSTQYFDAVGNNIKNTIKGFSNGQYISNSTEYDFLGRKLRESQPYFSSPSQWRTYEYDYLLRPTKITNHTGLVVTNSYNGLTVTTVEGARSKKITKDAIGNTAQLIDNGTETIKYTYFPHGGVKTTTYGSHVITTNYDVWGRRTSLFDPSVSSTPYTYSYTIYDEIKEEKMPEGTTTYKYDGTGKILERTTTGKSNISVNYTYDPSKKGLLVKEYGNNESNSFSNDISYDNYFRITGKNEVTPKFVFGKQFVYDEFGRIMNSESWTMTNNKRVQTVILNHQYNQYNGELNLLLDISKGVGKVVWKANAKNERGQLLNSTLGELISVENIYDTYGNITNIRNKKGNDWLYNVDYQYQVDHGLLTKRTDSHFGWEENFTYDNFDRLLTWSSPNGTNSNTYLSDGRINKNSQVGEYSYLPNEKYKKKSLGLNAQGGTYYSARKLQDITYDAFKRPLNISEEGRGLADFQYGINGARFYAKKQDLLANKIIEKYYSHDGSMDISIDINGNAKIINYISSPYDTPFIYVTELNSALTTTNEGFYYLARDFQSSIMAIYDTNAAVIERRLFDPWGNIVKVQDAGGNVKEGENAKLIFLDHGYTGHEHFTEVGIIHMNGRIYDPILKQFLSPDNFIQDPDNSQNYNRYGYAWNNPLKYCDPSGEELIIAGSATIGAMVIGAIIGGAVYTGLALYNGYFSWGGLIKSMGVGAASGAIASGIGELTAVLKPAAETASFFTKSAAFMGKMAVESSMHAVSQGFIAGITGGNIEQSLLSGAVSSVVSSIVNVSGAEMLGSSDAAIILFGTVSGGVAARLTGGNFWEGAAVGLVVSGLNHAMHNDNDIFESEDSSEGPGKGNGKNDRKDGKGNKFRGGKQKQRDGDLSKYPKEFKDWYHKNAKHYKLPGQPDPNLDEPYGDWVDLGKPKAYSAPQVNSKVILGTAATVGSGYILIKAVDYIGGRVSFLMTLGISSTLMTMPYTNTAPQNNYN</sequence>
<reference evidence="8" key="1">
    <citation type="submission" date="2020-10" db="EMBL/GenBank/DDBJ databases">
        <authorList>
            <person name="Lu T."/>
            <person name="Wang Q."/>
            <person name="Han X."/>
        </authorList>
    </citation>
    <scope>NUCLEOTIDE SEQUENCE</scope>
    <source>
        <strain evidence="8">WQ 117</strain>
    </source>
</reference>
<dbReference type="PANTHER" id="PTHR32305:SF15">
    <property type="entry name" value="PROTEIN RHSA-RELATED"/>
    <property type="match status" value="1"/>
</dbReference>
<comment type="caution">
    <text evidence="8">The sequence shown here is derived from an EMBL/GenBank/DDBJ whole genome shotgun (WGS) entry which is preliminary data.</text>
</comment>
<dbReference type="Gene3D" id="2.180.10.10">
    <property type="entry name" value="RHS repeat-associated core"/>
    <property type="match status" value="2"/>
</dbReference>
<dbReference type="InterPro" id="IPR050708">
    <property type="entry name" value="T6SS_VgrG/RHS"/>
</dbReference>
<dbReference type="InterPro" id="IPR013517">
    <property type="entry name" value="FG-GAP"/>
</dbReference>
<organism evidence="8 9">
    <name type="scientific">Faecalibacter rhinopitheci</name>
    <dbReference type="NCBI Taxonomy" id="2779678"/>
    <lineage>
        <taxon>Bacteria</taxon>
        <taxon>Pseudomonadati</taxon>
        <taxon>Bacteroidota</taxon>
        <taxon>Flavobacteriia</taxon>
        <taxon>Flavobacteriales</taxon>
        <taxon>Weeksellaceae</taxon>
        <taxon>Faecalibacter</taxon>
    </lineage>
</organism>
<evidence type="ECO:0000256" key="5">
    <source>
        <dbReference type="SAM" id="MobiDB-lite"/>
    </source>
</evidence>